<organism evidence="3 4">
    <name type="scientific">Schizophyllum amplum</name>
    <dbReference type="NCBI Taxonomy" id="97359"/>
    <lineage>
        <taxon>Eukaryota</taxon>
        <taxon>Fungi</taxon>
        <taxon>Dikarya</taxon>
        <taxon>Basidiomycota</taxon>
        <taxon>Agaricomycotina</taxon>
        <taxon>Agaricomycetes</taxon>
        <taxon>Agaricomycetidae</taxon>
        <taxon>Agaricales</taxon>
        <taxon>Schizophyllaceae</taxon>
        <taxon>Schizophyllum</taxon>
    </lineage>
</organism>
<protein>
    <recommendedName>
        <fullName evidence="2">BTB domain-containing protein</fullName>
    </recommendedName>
</protein>
<dbReference type="AlphaFoldDB" id="A0A550CVQ5"/>
<evidence type="ECO:0000313" key="4">
    <source>
        <dbReference type="Proteomes" id="UP000320762"/>
    </source>
</evidence>
<dbReference type="EMBL" id="VDMD01000001">
    <property type="protein sequence ID" value="TRM68876.1"/>
    <property type="molecule type" value="Genomic_DNA"/>
</dbReference>
<feature type="region of interest" description="Disordered" evidence="1">
    <location>
        <begin position="1"/>
        <end position="39"/>
    </location>
</feature>
<gene>
    <name evidence="3" type="ORF">BD626DRAFT_2009</name>
</gene>
<reference evidence="3 4" key="1">
    <citation type="journal article" date="2019" name="New Phytol.">
        <title>Comparative genomics reveals unique wood-decay strategies and fruiting body development in the Schizophyllaceae.</title>
        <authorList>
            <person name="Almasi E."/>
            <person name="Sahu N."/>
            <person name="Krizsan K."/>
            <person name="Balint B."/>
            <person name="Kovacs G.M."/>
            <person name="Kiss B."/>
            <person name="Cseklye J."/>
            <person name="Drula E."/>
            <person name="Henrissat B."/>
            <person name="Nagy I."/>
            <person name="Chovatia M."/>
            <person name="Adam C."/>
            <person name="LaButti K."/>
            <person name="Lipzen A."/>
            <person name="Riley R."/>
            <person name="Grigoriev I.V."/>
            <person name="Nagy L.G."/>
        </authorList>
    </citation>
    <scope>NUCLEOTIDE SEQUENCE [LARGE SCALE GENOMIC DNA]</scope>
    <source>
        <strain evidence="3 4">NL-1724</strain>
    </source>
</reference>
<dbReference type="CDD" id="cd18186">
    <property type="entry name" value="BTB_POZ_ZBTB_KLHL-like"/>
    <property type="match status" value="1"/>
</dbReference>
<keyword evidence="4" id="KW-1185">Reference proteome</keyword>
<evidence type="ECO:0000313" key="3">
    <source>
        <dbReference type="EMBL" id="TRM68876.1"/>
    </source>
</evidence>
<comment type="caution">
    <text evidence="3">The sequence shown here is derived from an EMBL/GenBank/DDBJ whole genome shotgun (WGS) entry which is preliminary data.</text>
</comment>
<feature type="domain" description="BTB" evidence="2">
    <location>
        <begin position="64"/>
        <end position="152"/>
    </location>
</feature>
<evidence type="ECO:0000256" key="1">
    <source>
        <dbReference type="SAM" id="MobiDB-lite"/>
    </source>
</evidence>
<dbReference type="OrthoDB" id="2367075at2759"/>
<proteinExistence type="predicted"/>
<dbReference type="Gene3D" id="3.30.710.10">
    <property type="entry name" value="Potassium Channel Kv1.1, Chain A"/>
    <property type="match status" value="1"/>
</dbReference>
<dbReference type="SUPFAM" id="SSF54695">
    <property type="entry name" value="POZ domain"/>
    <property type="match status" value="1"/>
</dbReference>
<dbReference type="Pfam" id="PF00651">
    <property type="entry name" value="BTB"/>
    <property type="match status" value="1"/>
</dbReference>
<sequence length="438" mass="49088">MGSRSRSPSVESFGSAESMSIPASPSTSESPDLPPGISNEVVEPRVLSANHHELHRFYLRDGNVKFELDDGKLYNVHRYFFETHAPQFAAEHMRGRQFESIKLRDVSSVDFERFLSMIYPTELGKCDLQTVDEWTSVLRLASQWSINSLRSLAIREIEPKASPVDKVVIAREFHLKSWLLPAFTDICDASEWLNHDEAERLGLSTVVDIGRIREQQRQATSPHRRAHDIRTAVLSSSTLVPVSFDDDEISSTDNEKDEPAISSSHFGAVTVAPFAAEVEIEPSPSVCSEHSEDDEYFATPKLEPQADIRLLEELPSSPLDRALYALDLVDKSAGKGLQYAARIDSIVQQLADSSDLQLDIPVTLAMEEALQRVEQRIAMLIARQVSRRVAMGLTRVGHTRGADQGQDTLLTVSIVRSSMMNNLRMFPLNLHLKEKLRQ</sequence>
<dbReference type="STRING" id="97359.A0A550CVQ5"/>
<dbReference type="InterPro" id="IPR000210">
    <property type="entry name" value="BTB/POZ_dom"/>
</dbReference>
<name>A0A550CVQ5_9AGAR</name>
<feature type="compositionally biased region" description="Polar residues" evidence="1">
    <location>
        <begin position="1"/>
        <end position="30"/>
    </location>
</feature>
<accession>A0A550CVQ5</accession>
<dbReference type="InterPro" id="IPR011333">
    <property type="entry name" value="SKP1/BTB/POZ_sf"/>
</dbReference>
<dbReference type="Proteomes" id="UP000320762">
    <property type="component" value="Unassembled WGS sequence"/>
</dbReference>
<evidence type="ECO:0000259" key="2">
    <source>
        <dbReference type="Pfam" id="PF00651"/>
    </source>
</evidence>